<dbReference type="InParanoid" id="B9SPP2"/>
<evidence type="ECO:0000256" key="1">
    <source>
        <dbReference type="SAM" id="MobiDB-lite"/>
    </source>
</evidence>
<dbReference type="GO" id="GO:0005635">
    <property type="term" value="C:nuclear envelope"/>
    <property type="evidence" value="ECO:0000318"/>
    <property type="project" value="GO_Central"/>
</dbReference>
<accession>B9SPP2</accession>
<reference evidence="3" key="1">
    <citation type="journal article" date="2010" name="Nat. Biotechnol.">
        <title>Draft genome sequence of the oilseed species Ricinus communis.</title>
        <authorList>
            <person name="Chan A.P."/>
            <person name="Crabtree J."/>
            <person name="Zhao Q."/>
            <person name="Lorenzi H."/>
            <person name="Orvis J."/>
            <person name="Puiu D."/>
            <person name="Melake-Berhan A."/>
            <person name="Jones K.M."/>
            <person name="Redman J."/>
            <person name="Chen G."/>
            <person name="Cahoon E.B."/>
            <person name="Gedil M."/>
            <person name="Stanke M."/>
            <person name="Haas B.J."/>
            <person name="Wortman J.R."/>
            <person name="Fraser-Liggett C.M."/>
            <person name="Ravel J."/>
            <person name="Rabinowicz P.D."/>
        </authorList>
    </citation>
    <scope>NUCLEOTIDE SEQUENCE [LARGE SCALE GENOMIC DNA]</scope>
    <source>
        <strain evidence="3">cv. Hale</strain>
    </source>
</reference>
<name>B9SPP2_RICCO</name>
<feature type="region of interest" description="Disordered" evidence="1">
    <location>
        <begin position="450"/>
        <end position="480"/>
    </location>
</feature>
<dbReference type="PANTHER" id="PTHR33416:SF17">
    <property type="entry name" value="PROTEIN KAKU4"/>
    <property type="match status" value="1"/>
</dbReference>
<feature type="region of interest" description="Disordered" evidence="1">
    <location>
        <begin position="74"/>
        <end position="117"/>
    </location>
</feature>
<gene>
    <name evidence="2" type="ORF">RCOM_0204720</name>
</gene>
<dbReference type="AlphaFoldDB" id="B9SPP2"/>
<evidence type="ECO:0008006" key="4">
    <source>
        <dbReference type="Google" id="ProtNLM"/>
    </source>
</evidence>
<evidence type="ECO:0000313" key="2">
    <source>
        <dbReference type="EMBL" id="EEF34373.1"/>
    </source>
</evidence>
<dbReference type="PANTHER" id="PTHR33416">
    <property type="entry name" value="NUCLEAR PORE COMPLEX PROTEIN NUP1"/>
    <property type="match status" value="1"/>
</dbReference>
<dbReference type="EMBL" id="EQ974072">
    <property type="protein sequence ID" value="EEF34373.1"/>
    <property type="molecule type" value="Genomic_DNA"/>
</dbReference>
<feature type="region of interest" description="Disordered" evidence="1">
    <location>
        <begin position="356"/>
        <end position="431"/>
    </location>
</feature>
<dbReference type="GO" id="GO:0071763">
    <property type="term" value="P:nuclear membrane organization"/>
    <property type="evidence" value="ECO:0000318"/>
    <property type="project" value="GO_Central"/>
</dbReference>
<evidence type="ECO:0000313" key="3">
    <source>
        <dbReference type="Proteomes" id="UP000008311"/>
    </source>
</evidence>
<feature type="compositionally biased region" description="Basic residues" evidence="1">
    <location>
        <begin position="551"/>
        <end position="561"/>
    </location>
</feature>
<feature type="compositionally biased region" description="Low complexity" evidence="1">
    <location>
        <begin position="76"/>
        <end position="91"/>
    </location>
</feature>
<organism evidence="2 3">
    <name type="scientific">Ricinus communis</name>
    <name type="common">Castor bean</name>
    <dbReference type="NCBI Taxonomy" id="3988"/>
    <lineage>
        <taxon>Eukaryota</taxon>
        <taxon>Viridiplantae</taxon>
        <taxon>Streptophyta</taxon>
        <taxon>Embryophyta</taxon>
        <taxon>Tracheophyta</taxon>
        <taxon>Spermatophyta</taxon>
        <taxon>Magnoliopsida</taxon>
        <taxon>eudicotyledons</taxon>
        <taxon>Gunneridae</taxon>
        <taxon>Pentapetalae</taxon>
        <taxon>rosids</taxon>
        <taxon>fabids</taxon>
        <taxon>Malpighiales</taxon>
        <taxon>Euphorbiaceae</taxon>
        <taxon>Acalyphoideae</taxon>
        <taxon>Acalypheae</taxon>
        <taxon>Ricinus</taxon>
    </lineage>
</organism>
<dbReference type="Proteomes" id="UP000008311">
    <property type="component" value="Unassembled WGS sequence"/>
</dbReference>
<sequence length="561" mass="61463">MFSNTRTRRALELRSGGKIIRPRRTTAPKTPYERPSPRLLHNSGSQNPNWLSRLILSPTRMIATGAGKVLSVFRNDSSSSSSSSSSGGDFSSESDTDEAEDDDISSQDANKLEKNSRHAIIPQAKEWKSETKRAIEQLLMQETFSREECDRLTYILKSRVVDSPVTRCIDGRLTEIPDTTIGSDPDLPALCSTAITEAKKWLEEKKLGSNSKSELEYGTCTLNTSMLPHVTEGDVGSPVDLAKSYMRARPPWASPSMRNIQSLSPSPVGIQLFKEETPYSFGRNSLPISKLIRDSSATGSWNIQEEIRKVRSKATEDMLRVRPSSVIDWSTLASDIKQSPRSLVAYKAEFVSQVAQDGLQNESSPPDPATSVPEQSQDPRAIKITDSAKGLQDGSEGRATHGQKRQPSEDVKAESQSGSAAADALKDADGEQQRLDSIVGIQGSQAIRLYGGQEREQKSKASEEQQISVDSGHDKMTRNTPVDETCELLSESYIEVPIVNESHIGGTGSQNSSSMHHEGLSQGVSPRSLKRKAGKSNDVTVTEKQQVGKQRYVRKGKGRGK</sequence>
<feature type="compositionally biased region" description="Acidic residues" evidence="1">
    <location>
        <begin position="92"/>
        <end position="105"/>
    </location>
</feature>
<dbReference type="STRING" id="3988.B9SPP2"/>
<dbReference type="FunCoup" id="B9SPP2">
    <property type="interactions" value="1759"/>
</dbReference>
<protein>
    <recommendedName>
        <fullName evidence="4">Protein KAKU4</fullName>
    </recommendedName>
</protein>
<feature type="compositionally biased region" description="Polar residues" evidence="1">
    <location>
        <begin position="537"/>
        <end position="548"/>
    </location>
</feature>
<feature type="region of interest" description="Disordered" evidence="1">
    <location>
        <begin position="500"/>
        <end position="561"/>
    </location>
</feature>
<feature type="region of interest" description="Disordered" evidence="1">
    <location>
        <begin position="1"/>
        <end position="48"/>
    </location>
</feature>
<keyword evidence="3" id="KW-1185">Reference proteome</keyword>
<dbReference type="eggNOG" id="ENOG502QPXJ">
    <property type="taxonomic scope" value="Eukaryota"/>
</dbReference>
<proteinExistence type="predicted"/>
<feature type="compositionally biased region" description="Basic and acidic residues" evidence="1">
    <location>
        <begin position="453"/>
        <end position="463"/>
    </location>
</feature>